<organism evidence="2">
    <name type="scientific">Pseudomonas solani</name>
    <dbReference type="NCBI Taxonomy" id="2731552"/>
    <lineage>
        <taxon>Bacteria</taxon>
        <taxon>Pseudomonadati</taxon>
        <taxon>Pseudomonadota</taxon>
        <taxon>Gammaproteobacteria</taxon>
        <taxon>Pseudomonadales</taxon>
        <taxon>Pseudomonadaceae</taxon>
        <taxon>Pseudomonas</taxon>
    </lineage>
</organism>
<protein>
    <submittedName>
        <fullName evidence="2">PhnD/SsuA/transferrin family substrate-binding protein</fullName>
    </submittedName>
</protein>
<dbReference type="PANTHER" id="PTHR30024:SF21">
    <property type="entry name" value="ABC TRANSPORTER SUBSTRATE-BINDING PROTEIN"/>
    <property type="match status" value="1"/>
</dbReference>
<proteinExistence type="predicted"/>
<keyword evidence="1" id="KW-0732">Signal</keyword>
<feature type="signal peptide" evidence="1">
    <location>
        <begin position="1"/>
        <end position="23"/>
    </location>
</feature>
<evidence type="ECO:0000256" key="1">
    <source>
        <dbReference type="SAM" id="SignalP"/>
    </source>
</evidence>
<reference evidence="2" key="1">
    <citation type="submission" date="2023-08" db="EMBL/GenBank/DDBJ databases">
        <title>Increased levels of nutrients transform a symbiont into a lethal pathobiont.</title>
        <authorList>
            <person name="Lachnit T."/>
            <person name="Ulrich L."/>
            <person name="Willmer F.M."/>
            <person name="Hasenbein T."/>
            <person name="Steiner L.X."/>
            <person name="Wolters M."/>
            <person name="Herbst E.M."/>
            <person name="Deines P."/>
        </authorList>
    </citation>
    <scope>NUCLEOTIDE SEQUENCE</scope>
    <source>
        <strain evidence="2">T3</strain>
    </source>
</reference>
<dbReference type="Gene3D" id="3.40.190.10">
    <property type="entry name" value="Periplasmic binding protein-like II"/>
    <property type="match status" value="2"/>
</dbReference>
<sequence>MNRIWRSSLVALAALAFSLGAFASEAPASVKIAIVAYTQGGKPVFGGIPGRVIEDGWLAAELDKRGITLDWIALPHAGAGPQINEGFSNNSIDFAVRGDLPSVIGAAGGVPGKLIVPGGNGNNVYLVVPANSEAKSIEDLKGKRIALHRGRPWEFAFSNFLASKSLALTDFKIANLNPQVGAAAVSAGKVDAAVLLSESYLLEDKGVGRIIWSTKQGSNDWRLVSDLWGTDDFIQRYPEVTQLLATAWVKAAWWISQEQNQDAYYLISSRAGTPESVLRRDDQGDPVAWKDRWAPKSDQQLKAHYQALTHYALDNRLIREDVDIGQSLATRFTNQALIDLHLEDYWPSLKGQISARD</sequence>
<dbReference type="RefSeq" id="WP_350448267.1">
    <property type="nucleotide sequence ID" value="NZ_CP158373.1"/>
</dbReference>
<dbReference type="Pfam" id="PF12974">
    <property type="entry name" value="Phosphonate-bd"/>
    <property type="match status" value="1"/>
</dbReference>
<name>A0AAU7Y7I9_9PSED</name>
<gene>
    <name evidence="2" type="ORF">ABS648_11410</name>
</gene>
<dbReference type="AlphaFoldDB" id="A0AAU7Y7I9"/>
<dbReference type="CDD" id="cd13555">
    <property type="entry name" value="PBP2_sulfate_ester_like"/>
    <property type="match status" value="1"/>
</dbReference>
<dbReference type="PANTHER" id="PTHR30024">
    <property type="entry name" value="ALIPHATIC SULFONATES-BINDING PROTEIN-RELATED"/>
    <property type="match status" value="1"/>
</dbReference>
<feature type="chain" id="PRO_5043425804" evidence="1">
    <location>
        <begin position="24"/>
        <end position="357"/>
    </location>
</feature>
<dbReference type="SUPFAM" id="SSF53850">
    <property type="entry name" value="Periplasmic binding protein-like II"/>
    <property type="match status" value="1"/>
</dbReference>
<evidence type="ECO:0000313" key="2">
    <source>
        <dbReference type="EMBL" id="XBY66336.1"/>
    </source>
</evidence>
<accession>A0AAU7Y7I9</accession>
<dbReference type="EMBL" id="CP158373">
    <property type="protein sequence ID" value="XBY66336.1"/>
    <property type="molecule type" value="Genomic_DNA"/>
</dbReference>